<evidence type="ECO:0000313" key="3">
    <source>
        <dbReference type="EMBL" id="GAA4781146.1"/>
    </source>
</evidence>
<accession>A0ABP9AJB3</accession>
<dbReference type="InterPro" id="IPR024618">
    <property type="entry name" value="DUF3857"/>
</dbReference>
<feature type="domain" description="DUF3857" evidence="2">
    <location>
        <begin position="70"/>
        <end position="198"/>
    </location>
</feature>
<dbReference type="EMBL" id="BAABIQ010000003">
    <property type="protein sequence ID" value="GAA4781146.1"/>
    <property type="molecule type" value="Genomic_DNA"/>
</dbReference>
<evidence type="ECO:0000313" key="4">
    <source>
        <dbReference type="Proteomes" id="UP001501411"/>
    </source>
</evidence>
<reference evidence="4" key="1">
    <citation type="journal article" date="2019" name="Int. J. Syst. Evol. Microbiol.">
        <title>The Global Catalogue of Microorganisms (GCM) 10K type strain sequencing project: providing services to taxonomists for standard genome sequencing and annotation.</title>
        <authorList>
            <consortium name="The Broad Institute Genomics Platform"/>
            <consortium name="The Broad Institute Genome Sequencing Center for Infectious Disease"/>
            <person name="Wu L."/>
            <person name="Ma J."/>
        </authorList>
    </citation>
    <scope>NUCLEOTIDE SEQUENCE [LARGE SCALE GENOMIC DNA]</scope>
    <source>
        <strain evidence="4">JCM 18200</strain>
    </source>
</reference>
<organism evidence="3 4">
    <name type="scientific">Olivibacter ginsenosidimutans</name>
    <dbReference type="NCBI Taxonomy" id="1176537"/>
    <lineage>
        <taxon>Bacteria</taxon>
        <taxon>Pseudomonadati</taxon>
        <taxon>Bacteroidota</taxon>
        <taxon>Sphingobacteriia</taxon>
        <taxon>Sphingobacteriales</taxon>
        <taxon>Sphingobacteriaceae</taxon>
        <taxon>Olivibacter</taxon>
    </lineage>
</organism>
<dbReference type="Gene3D" id="2.60.40.3140">
    <property type="match status" value="1"/>
</dbReference>
<keyword evidence="1" id="KW-0732">Signal</keyword>
<dbReference type="Gene3D" id="2.60.120.1130">
    <property type="match status" value="1"/>
</dbReference>
<evidence type="ECO:0000256" key="1">
    <source>
        <dbReference type="SAM" id="SignalP"/>
    </source>
</evidence>
<feature type="signal peptide" evidence="1">
    <location>
        <begin position="1"/>
        <end position="20"/>
    </location>
</feature>
<gene>
    <name evidence="3" type="ORF">GCM10023231_05640</name>
</gene>
<name>A0ABP9AJB3_9SPHI</name>
<protein>
    <recommendedName>
        <fullName evidence="2">DUF3857 domain-containing protein</fullName>
    </recommendedName>
</protein>
<proteinExistence type="predicted"/>
<dbReference type="Pfam" id="PF12969">
    <property type="entry name" value="DUF3857"/>
    <property type="match status" value="1"/>
</dbReference>
<evidence type="ECO:0000259" key="2">
    <source>
        <dbReference type="Pfam" id="PF12969"/>
    </source>
</evidence>
<feature type="chain" id="PRO_5045670521" description="DUF3857 domain-containing protein" evidence="1">
    <location>
        <begin position="21"/>
        <end position="660"/>
    </location>
</feature>
<keyword evidence="4" id="KW-1185">Reference proteome</keyword>
<dbReference type="RefSeq" id="WP_345230181.1">
    <property type="nucleotide sequence ID" value="NZ_BAABIQ010000003.1"/>
</dbReference>
<dbReference type="Gene3D" id="3.10.620.30">
    <property type="match status" value="1"/>
</dbReference>
<sequence length="660" mass="75829">MTKIIFPALVALLSFCTVFADDFSFGAISTEEKEMQQCAYDSTANAVVLREYGRARFSFDDQSGAINLIFTHHVRLKIFNKEGVKQANIVIPLYKDGDRIEYVQELKAVTLNPQTNGTKVETWLETKNTYKEEYSKYVTLTKFTMPNIQNGSIIEYSYQIISPRLYNFRNWEFQTDIPKIYSEYEAIIPGTYNYNVVMRGPFKLSDQKSALVREGFRLPGWPIDCSQLTYIMKNVPAFIEEDYMTAASNFKSAIYFELADVLLRNGSKRSFTKEWKNVDRELMLDRSLGGQAKQKDEFEKVMPEITQHVQGDLNKAKAIYSFIKKQIKWNKYYGIFSELGVRKALDQHTGNIADINLALIAALAAGGLDAEVVILSTRENGIVNKLNPVISEFNYLIAKLTVAGESYFLDASDPLLPFGMLPLRCINDQGRVLPIKQSSYWVDLMPKEKHHVQYTLIGELLTDGTLKGKLVTSSYGYAAYLKRKEIVDYPSVEEYFEKKKSETPGMQILHEEISGLDTIERSLQERCEVSINLFDSLQNHQLFFNPFFMNKTNKNPFNLNERTYPVDIGMLQEESLNLDVKLPDGYELVSKPKDMNLALMDKGGQFVNRTRLENGHLFCNQLFRLNKMIYGSEEYLSLKEFFSRIIQLQKTDVVLQEKTI</sequence>
<comment type="caution">
    <text evidence="3">The sequence shown here is derived from an EMBL/GenBank/DDBJ whole genome shotgun (WGS) entry which is preliminary data.</text>
</comment>
<dbReference type="Proteomes" id="UP001501411">
    <property type="component" value="Unassembled WGS sequence"/>
</dbReference>